<evidence type="ECO:0000313" key="3">
    <source>
        <dbReference type="Proteomes" id="UP001153069"/>
    </source>
</evidence>
<proteinExistence type="predicted"/>
<feature type="compositionally biased region" description="Basic and acidic residues" evidence="1">
    <location>
        <begin position="153"/>
        <end position="182"/>
    </location>
</feature>
<feature type="region of interest" description="Disordered" evidence="1">
    <location>
        <begin position="657"/>
        <end position="738"/>
    </location>
</feature>
<feature type="compositionally biased region" description="Polar residues" evidence="1">
    <location>
        <begin position="696"/>
        <end position="705"/>
    </location>
</feature>
<feature type="region of interest" description="Disordered" evidence="1">
    <location>
        <begin position="152"/>
        <end position="191"/>
    </location>
</feature>
<dbReference type="PANTHER" id="PTHR36489">
    <property type="entry name" value="PROTEIN-COUPLED RECEPTOR GPR1, PUTATIVE-RELATED"/>
    <property type="match status" value="1"/>
</dbReference>
<feature type="region of interest" description="Disordered" evidence="1">
    <location>
        <begin position="1"/>
        <end position="70"/>
    </location>
</feature>
<feature type="region of interest" description="Disordered" evidence="1">
    <location>
        <begin position="774"/>
        <end position="1146"/>
    </location>
</feature>
<dbReference type="EMBL" id="CAICTM010000458">
    <property type="protein sequence ID" value="CAB9510915.1"/>
    <property type="molecule type" value="Genomic_DNA"/>
</dbReference>
<feature type="compositionally biased region" description="Polar residues" evidence="1">
    <location>
        <begin position="39"/>
        <end position="49"/>
    </location>
</feature>
<dbReference type="PANTHER" id="PTHR36489:SF1">
    <property type="entry name" value="G-PROTEIN COUPLED RECEPTORS FAMILY 1 PROFILE DOMAIN-CONTAINING PROTEIN"/>
    <property type="match status" value="1"/>
</dbReference>
<feature type="compositionally biased region" description="Low complexity" evidence="1">
    <location>
        <begin position="774"/>
        <end position="851"/>
    </location>
</feature>
<evidence type="ECO:0000256" key="1">
    <source>
        <dbReference type="SAM" id="MobiDB-lite"/>
    </source>
</evidence>
<reference evidence="2" key="1">
    <citation type="submission" date="2020-06" db="EMBL/GenBank/DDBJ databases">
        <authorList>
            <consortium name="Plant Systems Biology data submission"/>
        </authorList>
    </citation>
    <scope>NUCLEOTIDE SEQUENCE</scope>
    <source>
        <strain evidence="2">D6</strain>
    </source>
</reference>
<protein>
    <submittedName>
        <fullName evidence="2">ECF subfamily RNA polymerase sigma-24 subunit</fullName>
    </submittedName>
</protein>
<feature type="region of interest" description="Disordered" evidence="1">
    <location>
        <begin position="1262"/>
        <end position="1300"/>
    </location>
</feature>
<feature type="compositionally biased region" description="Low complexity" evidence="1">
    <location>
        <begin position="893"/>
        <end position="979"/>
    </location>
</feature>
<feature type="region of interest" description="Disordered" evidence="1">
    <location>
        <begin position="101"/>
        <end position="135"/>
    </location>
</feature>
<feature type="compositionally biased region" description="Polar residues" evidence="1">
    <location>
        <begin position="1114"/>
        <end position="1145"/>
    </location>
</feature>
<keyword evidence="3" id="KW-1185">Reference proteome</keyword>
<feature type="compositionally biased region" description="Basic and acidic residues" evidence="1">
    <location>
        <begin position="16"/>
        <end position="38"/>
    </location>
</feature>
<feature type="compositionally biased region" description="Low complexity" evidence="1">
    <location>
        <begin position="1100"/>
        <end position="1113"/>
    </location>
</feature>
<comment type="caution">
    <text evidence="2">The sequence shown here is derived from an EMBL/GenBank/DDBJ whole genome shotgun (WGS) entry which is preliminary data.</text>
</comment>
<sequence>MSSKNLLDVSFSADTLDEREGVDESQREAQTVRRDNRNDASGSIASYGSTIGGSADAASEAGTAESHKASQEGYLAWVSDHDDTDHSRLLAYTTRLVQSGAAATKSADDEESGNHRDDGEKSNTGNDSVDPLGRHSSHHVLEVWKRVSGAPGEMKEIPFMDDSKGAMDNDDSSKEENDHESMISHSESAASVDSAIEREKSILFGIAFWVGMQQAMKYVFVLHVQCCTTIMRCLKQCCKRASSGDAQAKDGAELIDNGVVRNDATSRTTQQTGSGAAVAVAVMASMGGSAAAAGAATGATTAAAVAAGASAVTASATTVAAVATAAVITATAVTAGLASSIVSQEQPVVPYVALVGINTADPFEPPSCALDGQMKMGYVELKFEDMDSSKIGPMQEELEILFRQIYNEITAMCLDPFQRIMFSANMTGFYSENITTFAENATLVNGTCNRTFSDSNATDTTDESQGRSLQEKQDAEFVLSEFFVLFATTYEQQMRAILEAFNVTSPSGSRPSLYVAFTRRTSTLATTGEFSDVVQRVGRTDINQYVDLVSANNGTIVAPFVNEELNNLQNCLEQKQSDATDDFCEELLAGVSVDIQTMEACLESVTAQECQEVLPAVLEKWASSNGTASVTIERDSPTISPSPNVQSSFVELQVMLDSSDSRESSGSPVWSPQTGSPDMLVPTDTSKNPAAGTGSPLATPTTVTPSDGVVAASAMQPPASSSSPGSNPNDNPGILVPASVAPMSIGHTEGTPTVTSGPLSFSPATVVPATTPITSIQTVTPGSPSSTPTTSSPTTRTPTVTPGSPSTSPTKGTASVTSRSPSVSPATTSPTDTPTTGMPTVTPGSPSVSPTTAPPTDTPTTQIPTVTTGSPLARPATGIPTVTPGSPSARPATETPTGSPGSPSVKPTTGTPTVTPGMPSMSPATSAPSIIVTPGTPSASPSTASPASGSPTMDTEGSPTVNPTPTTGSPTTETGEPTSMAPISGTPTNAEPVSTIKPSLEPTLQPTPEPTQGITVEPSPNPTNEPTNEPSPSPTNEPSPSPTNEPTEEPSPSPTNEPTGEPTPSPTNEPNQDPTQSPSGLQSATPSMVQAPSHNPGTNPSQQPSQEPSASPSFRPSSGPTTLQPTVTPGEPTSSPNSAPSSGPTTVAEACGFITTTAYYYMGFDNNTDLQSDTELNTAFLQSYGALNRTETCAPVLIDAAVARRIDGRRLQVGIIQLEFLVTTNSTGSGSFLQNQAEIDTFVAAFSDLTNVAALYLRETITTSPPTESPTGAAPSTTPSSAPSAYPSTVSSIPTSAHLR</sequence>
<feature type="compositionally biased region" description="Basic and acidic residues" evidence="1">
    <location>
        <begin position="112"/>
        <end position="121"/>
    </location>
</feature>
<accession>A0A9N8DZ01</accession>
<feature type="compositionally biased region" description="Polar residues" evidence="1">
    <location>
        <begin position="1072"/>
        <end position="1099"/>
    </location>
</feature>
<organism evidence="2 3">
    <name type="scientific">Seminavis robusta</name>
    <dbReference type="NCBI Taxonomy" id="568900"/>
    <lineage>
        <taxon>Eukaryota</taxon>
        <taxon>Sar</taxon>
        <taxon>Stramenopiles</taxon>
        <taxon>Ochrophyta</taxon>
        <taxon>Bacillariophyta</taxon>
        <taxon>Bacillariophyceae</taxon>
        <taxon>Bacillariophycidae</taxon>
        <taxon>Naviculales</taxon>
        <taxon>Naviculaceae</taxon>
        <taxon>Seminavis</taxon>
    </lineage>
</organism>
<dbReference type="Proteomes" id="UP001153069">
    <property type="component" value="Unassembled WGS sequence"/>
</dbReference>
<name>A0A9N8DZ01_9STRA</name>
<feature type="compositionally biased region" description="Low complexity" evidence="1">
    <location>
        <begin position="1262"/>
        <end position="1292"/>
    </location>
</feature>
<feature type="compositionally biased region" description="Low complexity" evidence="1">
    <location>
        <begin position="711"/>
        <end position="732"/>
    </location>
</feature>
<evidence type="ECO:0000313" key="2">
    <source>
        <dbReference type="EMBL" id="CAB9510915.1"/>
    </source>
</evidence>
<feature type="compositionally biased region" description="Low complexity" evidence="1">
    <location>
        <begin position="858"/>
        <end position="871"/>
    </location>
</feature>
<gene>
    <name evidence="2" type="ORF">SEMRO_459_G147280.1</name>
</gene>
<feature type="compositionally biased region" description="Pro residues" evidence="1">
    <location>
        <begin position="1019"/>
        <end position="1067"/>
    </location>
</feature>
<feature type="compositionally biased region" description="Low complexity" evidence="1">
    <location>
        <begin position="1000"/>
        <end position="1012"/>
    </location>
</feature>